<dbReference type="GO" id="GO:0050660">
    <property type="term" value="F:flavin adenine dinucleotide binding"/>
    <property type="evidence" value="ECO:0007669"/>
    <property type="project" value="InterPro"/>
</dbReference>
<dbReference type="GO" id="GO:0002098">
    <property type="term" value="P:tRNA wobble uridine modification"/>
    <property type="evidence" value="ECO:0007669"/>
    <property type="project" value="TreeGrafter"/>
</dbReference>
<dbReference type="InterPro" id="IPR036188">
    <property type="entry name" value="FAD/NAD-bd_sf"/>
</dbReference>
<keyword evidence="4" id="KW-0274">FAD</keyword>
<dbReference type="GO" id="GO:0030488">
    <property type="term" value="P:tRNA methylation"/>
    <property type="evidence" value="ECO:0007669"/>
    <property type="project" value="TreeGrafter"/>
</dbReference>
<dbReference type="Proteomes" id="UP001301350">
    <property type="component" value="Unassembled WGS sequence"/>
</dbReference>
<dbReference type="PANTHER" id="PTHR11806">
    <property type="entry name" value="GLUCOSE INHIBITED DIVISION PROTEIN A"/>
    <property type="match status" value="1"/>
</dbReference>
<evidence type="ECO:0000256" key="3">
    <source>
        <dbReference type="ARBA" id="ARBA00022630"/>
    </source>
</evidence>
<comment type="cofactor">
    <cofactor evidence="1">
        <name>FAD</name>
        <dbReference type="ChEBI" id="CHEBI:57692"/>
    </cofactor>
</comment>
<name>A0AAV9IY91_CYACA</name>
<dbReference type="InterPro" id="IPR049312">
    <property type="entry name" value="GIDA_C_N"/>
</dbReference>
<comment type="similarity">
    <text evidence="2">Belongs to the MnmG family.</text>
</comment>
<evidence type="ECO:0000256" key="2">
    <source>
        <dbReference type="ARBA" id="ARBA00007653"/>
    </source>
</evidence>
<dbReference type="InterPro" id="IPR040131">
    <property type="entry name" value="MnmG_N"/>
</dbReference>
<proteinExistence type="inferred from homology"/>
<organism evidence="6 7">
    <name type="scientific">Cyanidium caldarium</name>
    <name type="common">Red alga</name>
    <dbReference type="NCBI Taxonomy" id="2771"/>
    <lineage>
        <taxon>Eukaryota</taxon>
        <taxon>Rhodophyta</taxon>
        <taxon>Bangiophyceae</taxon>
        <taxon>Cyanidiales</taxon>
        <taxon>Cyanidiaceae</taxon>
        <taxon>Cyanidium</taxon>
    </lineage>
</organism>
<dbReference type="InterPro" id="IPR047001">
    <property type="entry name" value="MnmG_C_subdom"/>
</dbReference>
<dbReference type="Gene3D" id="3.50.50.60">
    <property type="entry name" value="FAD/NAD(P)-binding domain"/>
    <property type="match status" value="2"/>
</dbReference>
<comment type="caution">
    <text evidence="6">The sequence shown here is derived from an EMBL/GenBank/DDBJ whole genome shotgun (WGS) entry which is preliminary data.</text>
</comment>
<dbReference type="EMBL" id="JANCYW010000011">
    <property type="protein sequence ID" value="KAK4537247.1"/>
    <property type="molecule type" value="Genomic_DNA"/>
</dbReference>
<dbReference type="PROSITE" id="PS01280">
    <property type="entry name" value="GIDA_1"/>
    <property type="match status" value="1"/>
</dbReference>
<protein>
    <recommendedName>
        <fullName evidence="5">tRNA uridine 5-carboxymethylaminomethyl modification enzyme C-terminal subdomain domain-containing protein</fullName>
    </recommendedName>
</protein>
<dbReference type="SUPFAM" id="SSF51905">
    <property type="entry name" value="FAD/NAD(P)-binding domain"/>
    <property type="match status" value="1"/>
</dbReference>
<dbReference type="InterPro" id="IPR002218">
    <property type="entry name" value="MnmG-rel"/>
</dbReference>
<evidence type="ECO:0000256" key="4">
    <source>
        <dbReference type="ARBA" id="ARBA00022827"/>
    </source>
</evidence>
<evidence type="ECO:0000256" key="1">
    <source>
        <dbReference type="ARBA" id="ARBA00001974"/>
    </source>
</evidence>
<dbReference type="Pfam" id="PF13932">
    <property type="entry name" value="SAM_GIDA_C"/>
    <property type="match status" value="1"/>
</dbReference>
<evidence type="ECO:0000259" key="5">
    <source>
        <dbReference type="SMART" id="SM01228"/>
    </source>
</evidence>
<dbReference type="Pfam" id="PF01134">
    <property type="entry name" value="GIDA"/>
    <property type="match status" value="2"/>
</dbReference>
<accession>A0AAV9IY91</accession>
<dbReference type="Pfam" id="PF21680">
    <property type="entry name" value="GIDA_C_1st"/>
    <property type="match status" value="1"/>
</dbReference>
<dbReference type="SMART" id="SM01228">
    <property type="entry name" value="GIDA_assoc_3"/>
    <property type="match status" value="1"/>
</dbReference>
<dbReference type="InterPro" id="IPR026904">
    <property type="entry name" value="MnmG_C"/>
</dbReference>
<gene>
    <name evidence="6" type="ORF">CDCA_CDCA11G3272</name>
</gene>
<evidence type="ECO:0000313" key="6">
    <source>
        <dbReference type="EMBL" id="KAK4537247.1"/>
    </source>
</evidence>
<keyword evidence="7" id="KW-1185">Reference proteome</keyword>
<evidence type="ECO:0000313" key="7">
    <source>
        <dbReference type="Proteomes" id="UP001301350"/>
    </source>
</evidence>
<feature type="domain" description="tRNA uridine 5-carboxymethylaminomethyl modification enzyme C-terminal subdomain" evidence="5">
    <location>
        <begin position="606"/>
        <end position="676"/>
    </location>
</feature>
<dbReference type="AlphaFoldDB" id="A0AAV9IY91"/>
<dbReference type="PANTHER" id="PTHR11806:SF0">
    <property type="entry name" value="PROTEIN MTO1 HOMOLOG, MITOCHONDRIAL"/>
    <property type="match status" value="1"/>
</dbReference>
<dbReference type="InterPro" id="IPR044920">
    <property type="entry name" value="MnmG_C_subdom_sf"/>
</dbReference>
<reference evidence="6 7" key="1">
    <citation type="submission" date="2022-07" db="EMBL/GenBank/DDBJ databases">
        <title>Genome-wide signatures of adaptation to extreme environments.</title>
        <authorList>
            <person name="Cho C.H."/>
            <person name="Yoon H.S."/>
        </authorList>
    </citation>
    <scope>NUCLEOTIDE SEQUENCE [LARGE SCALE GENOMIC DNA]</scope>
    <source>
        <strain evidence="6 7">DBV 063 E5</strain>
    </source>
</reference>
<dbReference type="InterPro" id="IPR020595">
    <property type="entry name" value="MnmG-rel_CS"/>
</dbReference>
<sequence>MRPLASVPWYDVIVIGGGHAGTEAAAAAARMGARTALVTPKPDAIGTMSCNPSIGGVGKGQLVRELDALDGVMGRAADAAAIQCRMLNMSRGRAVQGPRHQCDRRLYRLAVQDLLRQHPLSIVPAAVRDVQLVALPTPTSSHATAWRCQGVVLEDGRTLPAAAVVLTTGTFLNGKMYMGRERTAPGGRAGEDADVDRAFFTASDSSVPRATLPADGSWSQLAHTLTHRLQLRVGRLKTGTPPRLDAASVDLAGLPEQHSDEPPPQFSFMPPAATALMAFRQRQMPCHQTHTTEATHAAVREAIAAGLSPEYDGGGHGPRYCPSLEAKVTRFADRPRHGVWLEPEHTPENARREQLPGNVLYPNGISMALPPAVQARVLQTIPGLERARVLRYGYAVEYDYVDPRQLQDASLELRSCRGLFLAGQINGTTGYEEAAVQGLVAGANAALAAAAAAESASERRRLLPSRHQSYIGVLVDDLVLDGVTEPYRMLTSRAEYRLSLRADNADVRLTSLGVTVGLVGGARAAVFADRQRRLTEASARLEGVRRPLREWRQHLGTASVGIGRGGDDSTLVSATHLLRNSNRTLEQLGVAALVDADLRDTLEADLQYEACVQRQQRQMEAVARHDQVSIAHLPLEQLPGLSTEDRERLLQAQPTTLGQAARTAGVTPAALVLLHAHALRRPGSEWERNGRRTVASIEA</sequence>
<dbReference type="Gene3D" id="1.10.150.570">
    <property type="entry name" value="GidA associated domain, C-terminal subdomain"/>
    <property type="match status" value="1"/>
</dbReference>
<keyword evidence="3" id="KW-0285">Flavoprotein</keyword>